<dbReference type="PROSITE" id="PS51485">
    <property type="entry name" value="PHYTOCYANIN"/>
    <property type="match status" value="1"/>
</dbReference>
<comment type="similarity">
    <text evidence="4">Belongs to the early nodulin-like (ENODL) family.</text>
</comment>
<evidence type="ECO:0000256" key="3">
    <source>
        <dbReference type="ARBA" id="ARBA00023180"/>
    </source>
</evidence>
<sequence>MEGLRKLLIVAAAVVLAAATAAEGRLVYVGGGKTTWAANVNFTEWSSHQHFYVGDWIYFGFDKHTYNVLEVNKTSYETCNDVGFIKNITRGGRDVYQLTEAKTYYFLSGRGFCYGGLKVAIPVENIPPAASPAPSPANKNSAASSTPPPPSAARFIGLGLLTAALAASALSTAMF</sequence>
<evidence type="ECO:0000256" key="4">
    <source>
        <dbReference type="ARBA" id="ARBA00035011"/>
    </source>
</evidence>
<feature type="chain" id="PRO_5043752062" description="Phytocyanin domain-containing protein" evidence="7">
    <location>
        <begin position="25"/>
        <end position="175"/>
    </location>
</feature>
<evidence type="ECO:0000256" key="7">
    <source>
        <dbReference type="SAM" id="SignalP"/>
    </source>
</evidence>
<feature type="signal peptide" evidence="7">
    <location>
        <begin position="1"/>
        <end position="24"/>
    </location>
</feature>
<dbReference type="GO" id="GO:0005886">
    <property type="term" value="C:plasma membrane"/>
    <property type="evidence" value="ECO:0007669"/>
    <property type="project" value="TreeGrafter"/>
</dbReference>
<dbReference type="SUPFAM" id="SSF49503">
    <property type="entry name" value="Cupredoxins"/>
    <property type="match status" value="1"/>
</dbReference>
<keyword evidence="2" id="KW-1015">Disulfide bond</keyword>
<dbReference type="EMBL" id="OZ034820">
    <property type="protein sequence ID" value="CAL1404611.1"/>
    <property type="molecule type" value="Genomic_DNA"/>
</dbReference>
<keyword evidence="10" id="KW-1185">Reference proteome</keyword>
<dbReference type="InterPro" id="IPR039391">
    <property type="entry name" value="Phytocyanin-like"/>
</dbReference>
<keyword evidence="6" id="KW-0472">Membrane</keyword>
<evidence type="ECO:0000256" key="5">
    <source>
        <dbReference type="ARBA" id="ARBA00037626"/>
    </source>
</evidence>
<keyword evidence="1 7" id="KW-0732">Signal</keyword>
<dbReference type="InterPro" id="IPR003245">
    <property type="entry name" value="Phytocyanin_dom"/>
</dbReference>
<dbReference type="PANTHER" id="PTHR33021">
    <property type="entry name" value="BLUE COPPER PROTEIN"/>
    <property type="match status" value="1"/>
</dbReference>
<keyword evidence="3" id="KW-0325">Glycoprotein</keyword>
<organism evidence="9 10">
    <name type="scientific">Linum trigynum</name>
    <dbReference type="NCBI Taxonomy" id="586398"/>
    <lineage>
        <taxon>Eukaryota</taxon>
        <taxon>Viridiplantae</taxon>
        <taxon>Streptophyta</taxon>
        <taxon>Embryophyta</taxon>
        <taxon>Tracheophyta</taxon>
        <taxon>Spermatophyta</taxon>
        <taxon>Magnoliopsida</taxon>
        <taxon>eudicotyledons</taxon>
        <taxon>Gunneridae</taxon>
        <taxon>Pentapetalae</taxon>
        <taxon>rosids</taxon>
        <taxon>fabids</taxon>
        <taxon>Malpighiales</taxon>
        <taxon>Linaceae</taxon>
        <taxon>Linum</taxon>
    </lineage>
</organism>
<evidence type="ECO:0000259" key="8">
    <source>
        <dbReference type="PROSITE" id="PS51485"/>
    </source>
</evidence>
<dbReference type="Gene3D" id="2.60.40.420">
    <property type="entry name" value="Cupredoxins - blue copper proteins"/>
    <property type="match status" value="1"/>
</dbReference>
<gene>
    <name evidence="9" type="ORF">LTRI10_LOCUS44449</name>
</gene>
<dbReference type="AlphaFoldDB" id="A0AAV2G242"/>
<dbReference type="InterPro" id="IPR008972">
    <property type="entry name" value="Cupredoxin"/>
</dbReference>
<evidence type="ECO:0000313" key="9">
    <source>
        <dbReference type="EMBL" id="CAL1404611.1"/>
    </source>
</evidence>
<proteinExistence type="inferred from homology"/>
<evidence type="ECO:0000313" key="10">
    <source>
        <dbReference type="Proteomes" id="UP001497516"/>
    </source>
</evidence>
<feature type="domain" description="Phytocyanin" evidence="8">
    <location>
        <begin position="26"/>
        <end position="125"/>
    </location>
</feature>
<comment type="function">
    <text evidence="5">May act as a carbohydrate transporter.</text>
</comment>
<keyword evidence="6" id="KW-1133">Transmembrane helix</keyword>
<accession>A0AAV2G242</accession>
<evidence type="ECO:0000256" key="1">
    <source>
        <dbReference type="ARBA" id="ARBA00022729"/>
    </source>
</evidence>
<dbReference type="FunFam" id="2.60.40.420:FF:000018">
    <property type="entry name" value="Lamin-like protein"/>
    <property type="match status" value="1"/>
</dbReference>
<dbReference type="GO" id="GO:0009055">
    <property type="term" value="F:electron transfer activity"/>
    <property type="evidence" value="ECO:0007669"/>
    <property type="project" value="InterPro"/>
</dbReference>
<reference evidence="9 10" key="1">
    <citation type="submission" date="2024-04" db="EMBL/GenBank/DDBJ databases">
        <authorList>
            <person name="Fracassetti M."/>
        </authorList>
    </citation>
    <scope>NUCLEOTIDE SEQUENCE [LARGE SCALE GENOMIC DNA]</scope>
</reference>
<feature type="transmembrane region" description="Helical" evidence="6">
    <location>
        <begin position="155"/>
        <end position="174"/>
    </location>
</feature>
<evidence type="ECO:0000256" key="6">
    <source>
        <dbReference type="SAM" id="Phobius"/>
    </source>
</evidence>
<name>A0AAV2G242_9ROSI</name>
<dbReference type="PANTHER" id="PTHR33021:SF385">
    <property type="entry name" value="PHYTOCYANIN DOMAIN-CONTAINING PROTEIN"/>
    <property type="match status" value="1"/>
</dbReference>
<keyword evidence="6" id="KW-0812">Transmembrane</keyword>
<dbReference type="Proteomes" id="UP001497516">
    <property type="component" value="Chromosome 7"/>
</dbReference>
<evidence type="ECO:0000256" key="2">
    <source>
        <dbReference type="ARBA" id="ARBA00023157"/>
    </source>
</evidence>
<protein>
    <recommendedName>
        <fullName evidence="8">Phytocyanin domain-containing protein</fullName>
    </recommendedName>
</protein>
<dbReference type="Pfam" id="PF02298">
    <property type="entry name" value="Cu_bind_like"/>
    <property type="match status" value="1"/>
</dbReference>